<evidence type="ECO:0000313" key="3">
    <source>
        <dbReference type="Proteomes" id="UP001227192"/>
    </source>
</evidence>
<reference evidence="2" key="1">
    <citation type="submission" date="2015-06" db="EMBL/GenBank/DDBJ databases">
        <authorList>
            <person name="Nguyen H."/>
        </authorList>
    </citation>
    <scope>NUCLEOTIDE SEQUENCE</scope>
    <source>
        <strain evidence="2">DAOM 180753</strain>
    </source>
</reference>
<sequence length="70" mass="7961">MFMSYSNHVVFAIYFSSPQFPLFPLFILLSLSSVVNPKQPYKEISGREPSYSVSGKGSSLTIPSKRYLFF</sequence>
<name>A0AAI9TA01_PENTH</name>
<accession>A0AAI9TA01</accession>
<evidence type="ECO:0000313" key="2">
    <source>
        <dbReference type="EMBL" id="KAJ9483143.1"/>
    </source>
</evidence>
<evidence type="ECO:0000256" key="1">
    <source>
        <dbReference type="SAM" id="Phobius"/>
    </source>
</evidence>
<comment type="caution">
    <text evidence="2">The sequence shown here is derived from an EMBL/GenBank/DDBJ whole genome shotgun (WGS) entry which is preliminary data.</text>
</comment>
<proteinExistence type="predicted"/>
<keyword evidence="1" id="KW-0812">Transmembrane</keyword>
<dbReference type="AlphaFoldDB" id="A0AAI9TA01"/>
<gene>
    <name evidence="2" type="ORF">VN97_g10273</name>
</gene>
<organism evidence="2 3">
    <name type="scientific">Penicillium thymicola</name>
    <dbReference type="NCBI Taxonomy" id="293382"/>
    <lineage>
        <taxon>Eukaryota</taxon>
        <taxon>Fungi</taxon>
        <taxon>Dikarya</taxon>
        <taxon>Ascomycota</taxon>
        <taxon>Pezizomycotina</taxon>
        <taxon>Eurotiomycetes</taxon>
        <taxon>Eurotiomycetidae</taxon>
        <taxon>Eurotiales</taxon>
        <taxon>Aspergillaceae</taxon>
        <taxon>Penicillium</taxon>
    </lineage>
</organism>
<keyword evidence="1" id="KW-0472">Membrane</keyword>
<feature type="transmembrane region" description="Helical" evidence="1">
    <location>
        <begin position="20"/>
        <end position="37"/>
    </location>
</feature>
<reference evidence="2" key="2">
    <citation type="journal article" date="2016" name="Fungal Biol.">
        <title>Ochratoxin A production by Penicillium thymicola.</title>
        <authorList>
            <person name="Nguyen H.D.T."/>
            <person name="McMullin D.R."/>
            <person name="Ponomareva E."/>
            <person name="Riley R."/>
            <person name="Pomraning K.R."/>
            <person name="Baker S.E."/>
            <person name="Seifert K.A."/>
        </authorList>
    </citation>
    <scope>NUCLEOTIDE SEQUENCE</scope>
    <source>
        <strain evidence="2">DAOM 180753</strain>
    </source>
</reference>
<dbReference type="EMBL" id="LACB01000464">
    <property type="protein sequence ID" value="KAJ9483143.1"/>
    <property type="molecule type" value="Genomic_DNA"/>
</dbReference>
<protein>
    <submittedName>
        <fullName evidence="2">Uncharacterized protein</fullName>
    </submittedName>
</protein>
<keyword evidence="1" id="KW-1133">Transmembrane helix</keyword>
<dbReference type="Proteomes" id="UP001227192">
    <property type="component" value="Unassembled WGS sequence"/>
</dbReference>
<keyword evidence="3" id="KW-1185">Reference proteome</keyword>